<keyword evidence="4" id="KW-0460">Magnesium</keyword>
<dbReference type="EMBL" id="LCOK01000028">
    <property type="protein sequence ID" value="KKU76246.1"/>
    <property type="molecule type" value="Genomic_DNA"/>
</dbReference>
<dbReference type="InterPro" id="IPR005845">
    <property type="entry name" value="A-D-PHexomutase_a/b/a-II"/>
</dbReference>
<feature type="non-terminal residue" evidence="8">
    <location>
        <position position="237"/>
    </location>
</feature>
<dbReference type="PRINTS" id="PR00509">
    <property type="entry name" value="PGMPMM"/>
</dbReference>
<evidence type="ECO:0000259" key="7">
    <source>
        <dbReference type="Pfam" id="PF02880"/>
    </source>
</evidence>
<feature type="domain" description="Alpha-D-phosphohexomutase alpha/beta/alpha" evidence="6">
    <location>
        <begin position="9"/>
        <end position="106"/>
    </location>
</feature>
<dbReference type="Proteomes" id="UP000034682">
    <property type="component" value="Unassembled WGS sequence"/>
</dbReference>
<proteinExistence type="predicted"/>
<keyword evidence="2" id="KW-0597">Phosphoprotein</keyword>
<dbReference type="GO" id="GO:0016868">
    <property type="term" value="F:intramolecular phosphotransferase activity"/>
    <property type="evidence" value="ECO:0007669"/>
    <property type="project" value="InterPro"/>
</dbReference>
<evidence type="ECO:0000259" key="6">
    <source>
        <dbReference type="Pfam" id="PF02879"/>
    </source>
</evidence>
<dbReference type="SUPFAM" id="SSF53738">
    <property type="entry name" value="Phosphoglucomutase, first 3 domains"/>
    <property type="match status" value="2"/>
</dbReference>
<feature type="domain" description="Alpha-D-phosphohexomutase alpha/beta/alpha" evidence="7">
    <location>
        <begin position="111"/>
        <end position="217"/>
    </location>
</feature>
<evidence type="ECO:0000313" key="8">
    <source>
        <dbReference type="EMBL" id="KKU76246.1"/>
    </source>
</evidence>
<dbReference type="PATRIC" id="fig|1618655.3.peg.530"/>
<evidence type="ECO:0000256" key="5">
    <source>
        <dbReference type="ARBA" id="ARBA00023235"/>
    </source>
</evidence>
<protein>
    <submittedName>
        <fullName evidence="8">Phosphomannomutase</fullName>
    </submittedName>
</protein>
<keyword evidence="3" id="KW-0479">Metal-binding</keyword>
<evidence type="ECO:0000256" key="4">
    <source>
        <dbReference type="ARBA" id="ARBA00022842"/>
    </source>
</evidence>
<comment type="caution">
    <text evidence="8">The sequence shown here is derived from an EMBL/GenBank/DDBJ whole genome shotgun (WGS) entry which is preliminary data.</text>
</comment>
<keyword evidence="5" id="KW-0413">Isomerase</keyword>
<dbReference type="InterPro" id="IPR005841">
    <property type="entry name" value="Alpha-D-phosphohexomutase_SF"/>
</dbReference>
<dbReference type="GO" id="GO:0005975">
    <property type="term" value="P:carbohydrate metabolic process"/>
    <property type="evidence" value="ECO:0007669"/>
    <property type="project" value="InterPro"/>
</dbReference>
<name>A0A0G1T356_9BACT</name>
<dbReference type="InterPro" id="IPR005846">
    <property type="entry name" value="A-D-PHexomutase_a/b/a-III"/>
</dbReference>
<dbReference type="PANTHER" id="PTHR43771">
    <property type="entry name" value="PHOSPHOMANNOMUTASE"/>
    <property type="match status" value="1"/>
</dbReference>
<dbReference type="Pfam" id="PF02879">
    <property type="entry name" value="PGM_PMM_II"/>
    <property type="match status" value="1"/>
</dbReference>
<evidence type="ECO:0000256" key="2">
    <source>
        <dbReference type="ARBA" id="ARBA00022553"/>
    </source>
</evidence>
<evidence type="ECO:0000256" key="3">
    <source>
        <dbReference type="ARBA" id="ARBA00022723"/>
    </source>
</evidence>
<dbReference type="Pfam" id="PF02880">
    <property type="entry name" value="PGM_PMM_III"/>
    <property type="match status" value="1"/>
</dbReference>
<reference evidence="8 9" key="1">
    <citation type="journal article" date="2015" name="Nature">
        <title>rRNA introns, odd ribosomes, and small enigmatic genomes across a large radiation of phyla.</title>
        <authorList>
            <person name="Brown C.T."/>
            <person name="Hug L.A."/>
            <person name="Thomas B.C."/>
            <person name="Sharon I."/>
            <person name="Castelle C.J."/>
            <person name="Singh A."/>
            <person name="Wilkins M.J."/>
            <person name="Williams K.H."/>
            <person name="Banfield J.F."/>
        </authorList>
    </citation>
    <scope>NUCLEOTIDE SEQUENCE [LARGE SCALE GENOMIC DNA]</scope>
</reference>
<comment type="cofactor">
    <cofactor evidence="1">
        <name>Mg(2+)</name>
        <dbReference type="ChEBI" id="CHEBI:18420"/>
    </cofactor>
</comment>
<dbReference type="AlphaFoldDB" id="A0A0G1T356"/>
<gene>
    <name evidence="8" type="ORF">UY02_C0028G0015</name>
</gene>
<evidence type="ECO:0000313" key="9">
    <source>
        <dbReference type="Proteomes" id="UP000034682"/>
    </source>
</evidence>
<organism evidence="8 9">
    <name type="scientific">Candidatus Giovannonibacteria bacterium GW2011_GWB1_47_6b</name>
    <dbReference type="NCBI Taxonomy" id="1618655"/>
    <lineage>
        <taxon>Bacteria</taxon>
        <taxon>Candidatus Giovannoniibacteriota</taxon>
    </lineage>
</organism>
<dbReference type="PANTHER" id="PTHR43771:SF1">
    <property type="entry name" value="PHOSPHOMANNOMUTASE"/>
    <property type="match status" value="1"/>
</dbReference>
<sequence length="237" mass="27453">MNYEFINIYSDFLKKNLNPQKKLKVIFDCSNGTAGPILKQLTINNEQLTTYFINDKPDGNFPAHGPNPLKSGALKQLQNKVKKYKADLGIIFDADGDRVFFIDNLGRFINPDAIAKLLIWNLKPKKIIIDVRTGWLIKKIKNQKSKIKIIKSRVGHYFIKKLMRKIDADFSAEYSGHYYFKNFFFVDSGILAAIEIINAISKLPYSMADFMDLLPQYYRSPEINFKIKNPEQFIKKI</sequence>
<dbReference type="Gene3D" id="3.40.120.10">
    <property type="entry name" value="Alpha-D-Glucose-1,6-Bisphosphate, subunit A, domain 3"/>
    <property type="match status" value="2"/>
</dbReference>
<dbReference type="InterPro" id="IPR016055">
    <property type="entry name" value="A-D-PHexomutase_a/b/a-I/II/III"/>
</dbReference>
<dbReference type="GO" id="GO:0046872">
    <property type="term" value="F:metal ion binding"/>
    <property type="evidence" value="ECO:0007669"/>
    <property type="project" value="UniProtKB-KW"/>
</dbReference>
<evidence type="ECO:0000256" key="1">
    <source>
        <dbReference type="ARBA" id="ARBA00001946"/>
    </source>
</evidence>
<accession>A0A0G1T356</accession>